<evidence type="ECO:0000313" key="8">
    <source>
        <dbReference type="EMBL" id="OAY48770.1"/>
    </source>
</evidence>
<gene>
    <name evidence="8" type="ORF">MANES_05G004300v8</name>
</gene>
<evidence type="ECO:0000256" key="3">
    <source>
        <dbReference type="ARBA" id="ARBA00023125"/>
    </source>
</evidence>
<organism evidence="8 9">
    <name type="scientific">Manihot esculenta</name>
    <name type="common">Cassava</name>
    <name type="synonym">Jatropha manihot</name>
    <dbReference type="NCBI Taxonomy" id="3983"/>
    <lineage>
        <taxon>Eukaryota</taxon>
        <taxon>Viridiplantae</taxon>
        <taxon>Streptophyta</taxon>
        <taxon>Embryophyta</taxon>
        <taxon>Tracheophyta</taxon>
        <taxon>Spermatophyta</taxon>
        <taxon>Magnoliopsida</taxon>
        <taxon>eudicotyledons</taxon>
        <taxon>Gunneridae</taxon>
        <taxon>Pentapetalae</taxon>
        <taxon>rosids</taxon>
        <taxon>fabids</taxon>
        <taxon>Malpighiales</taxon>
        <taxon>Euphorbiaceae</taxon>
        <taxon>Crotonoideae</taxon>
        <taxon>Manihoteae</taxon>
        <taxon>Manihot</taxon>
    </lineage>
</organism>
<dbReference type="GO" id="GO:0006355">
    <property type="term" value="P:regulation of DNA-templated transcription"/>
    <property type="evidence" value="ECO:0000318"/>
    <property type="project" value="GO_Central"/>
</dbReference>
<dbReference type="OrthoDB" id="726408at2759"/>
<dbReference type="InterPro" id="IPR036576">
    <property type="entry name" value="WRKY_dom_sf"/>
</dbReference>
<dbReference type="STRING" id="3983.A0A2C9VS43"/>
<dbReference type="Gramene" id="Manes.05G004300.1.v8.1">
    <property type="protein sequence ID" value="Manes.05G004300.1.v8.1.CDS"/>
    <property type="gene ID" value="Manes.05G004300.v8.1"/>
</dbReference>
<protein>
    <recommendedName>
        <fullName evidence="7">WRKY domain-containing protein</fullName>
    </recommendedName>
</protein>
<proteinExistence type="predicted"/>
<keyword evidence="4" id="KW-0804">Transcription</keyword>
<evidence type="ECO:0000313" key="9">
    <source>
        <dbReference type="Proteomes" id="UP000091857"/>
    </source>
</evidence>
<dbReference type="EMBL" id="CM004391">
    <property type="protein sequence ID" value="OAY48770.1"/>
    <property type="molecule type" value="Genomic_DNA"/>
</dbReference>
<keyword evidence="5" id="KW-0539">Nucleus</keyword>
<evidence type="ECO:0000256" key="6">
    <source>
        <dbReference type="SAM" id="MobiDB-lite"/>
    </source>
</evidence>
<dbReference type="GO" id="GO:0005634">
    <property type="term" value="C:nucleus"/>
    <property type="evidence" value="ECO:0000318"/>
    <property type="project" value="GO_Central"/>
</dbReference>
<dbReference type="PANTHER" id="PTHR32096:SF18">
    <property type="entry name" value="DISEASE RESISTANCE PROTEIN RRS1B-RELATED"/>
    <property type="match status" value="1"/>
</dbReference>
<comment type="caution">
    <text evidence="8">The sequence shown here is derived from an EMBL/GenBank/DDBJ whole genome shotgun (WGS) entry which is preliminary data.</text>
</comment>
<dbReference type="Proteomes" id="UP000091857">
    <property type="component" value="Chromosome 5"/>
</dbReference>
<dbReference type="SMART" id="SM00774">
    <property type="entry name" value="WRKY"/>
    <property type="match status" value="1"/>
</dbReference>
<dbReference type="Gene3D" id="2.20.25.80">
    <property type="entry name" value="WRKY domain"/>
    <property type="match status" value="1"/>
</dbReference>
<feature type="compositionally biased region" description="Basic and acidic residues" evidence="6">
    <location>
        <begin position="10"/>
        <end position="19"/>
    </location>
</feature>
<name>A0A2C9VS43_MANES</name>
<evidence type="ECO:0000256" key="2">
    <source>
        <dbReference type="ARBA" id="ARBA00023015"/>
    </source>
</evidence>
<dbReference type="InterPro" id="IPR003657">
    <property type="entry name" value="WRKY_dom"/>
</dbReference>
<dbReference type="InterPro" id="IPR044810">
    <property type="entry name" value="WRKY_plant"/>
</dbReference>
<dbReference type="PANTHER" id="PTHR32096">
    <property type="entry name" value="WRKY TRANSCRIPTION FACTOR 30-RELATED-RELATED"/>
    <property type="match status" value="1"/>
</dbReference>
<dbReference type="FunFam" id="2.20.25.80:FF:000004">
    <property type="entry name" value="WRKY transcription factor 65"/>
    <property type="match status" value="1"/>
</dbReference>
<keyword evidence="3" id="KW-0238">DNA-binding</keyword>
<feature type="region of interest" description="Disordered" evidence="6">
    <location>
        <begin position="124"/>
        <end position="151"/>
    </location>
</feature>
<dbReference type="SMR" id="A0A2C9VS43"/>
<sequence length="261" mass="29618">MDGSPCSPKLDSRVSDLKSETQASKRRKAVEKTVVTVRIGANAGKEKHEGPPSDFWSWRKYGQKPIKGSPYPRGYYRCSTSKGCSAKKQVERCRTDASVLIITYTSTHNHTGPDLHNTNLNQQLKESQTESTYEPHPTTPKQEQQEEDNQNENHPIVAISSKDDNEGHNFHYLQSSINCSDDIMVNQEDPFTQNPAEKTDDTLTILLDEEPISCPRMMTFATPKSEENDFFDELEELPTYSAFTSFMRGNFYDERIPVVPS</sequence>
<evidence type="ECO:0000256" key="1">
    <source>
        <dbReference type="ARBA" id="ARBA00004123"/>
    </source>
</evidence>
<dbReference type="PROSITE" id="PS50811">
    <property type="entry name" value="WRKY"/>
    <property type="match status" value="1"/>
</dbReference>
<dbReference type="Pfam" id="PF03106">
    <property type="entry name" value="WRKY"/>
    <property type="match status" value="1"/>
</dbReference>
<reference evidence="9" key="1">
    <citation type="journal article" date="2016" name="Nat. Biotechnol.">
        <title>Sequencing wild and cultivated cassava and related species reveals extensive interspecific hybridization and genetic diversity.</title>
        <authorList>
            <person name="Bredeson J.V."/>
            <person name="Lyons J.B."/>
            <person name="Prochnik S.E."/>
            <person name="Wu G.A."/>
            <person name="Ha C.M."/>
            <person name="Edsinger-Gonzales E."/>
            <person name="Grimwood J."/>
            <person name="Schmutz J."/>
            <person name="Rabbi I.Y."/>
            <person name="Egesi C."/>
            <person name="Nauluvula P."/>
            <person name="Lebot V."/>
            <person name="Ndunguru J."/>
            <person name="Mkamilo G."/>
            <person name="Bart R.S."/>
            <person name="Setter T.L."/>
            <person name="Gleadow R.M."/>
            <person name="Kulakow P."/>
            <person name="Ferguson M.E."/>
            <person name="Rounsley S."/>
            <person name="Rokhsar D.S."/>
        </authorList>
    </citation>
    <scope>NUCLEOTIDE SEQUENCE [LARGE SCALE GENOMIC DNA]</scope>
    <source>
        <strain evidence="9">cv. AM560-2</strain>
    </source>
</reference>
<feature type="region of interest" description="Disordered" evidence="6">
    <location>
        <begin position="1"/>
        <end position="29"/>
    </location>
</feature>
<comment type="subcellular location">
    <subcellularLocation>
        <location evidence="1">Nucleus</location>
    </subcellularLocation>
</comment>
<accession>A0A2C9VS43</accession>
<keyword evidence="2" id="KW-0805">Transcription regulation</keyword>
<evidence type="ECO:0000259" key="7">
    <source>
        <dbReference type="PROSITE" id="PS50811"/>
    </source>
</evidence>
<feature type="domain" description="WRKY" evidence="7">
    <location>
        <begin position="53"/>
        <end position="113"/>
    </location>
</feature>
<dbReference type="SUPFAM" id="SSF118290">
    <property type="entry name" value="WRKY DNA-binding domain"/>
    <property type="match status" value="1"/>
</dbReference>
<dbReference type="GO" id="GO:0003700">
    <property type="term" value="F:DNA-binding transcription factor activity"/>
    <property type="evidence" value="ECO:0000318"/>
    <property type="project" value="GO_Central"/>
</dbReference>
<evidence type="ECO:0000256" key="4">
    <source>
        <dbReference type="ARBA" id="ARBA00023163"/>
    </source>
</evidence>
<dbReference type="AlphaFoldDB" id="A0A2C9VS43"/>
<evidence type="ECO:0000256" key="5">
    <source>
        <dbReference type="ARBA" id="ARBA00023242"/>
    </source>
</evidence>
<keyword evidence="9" id="KW-1185">Reference proteome</keyword>
<dbReference type="GO" id="GO:0000976">
    <property type="term" value="F:transcription cis-regulatory region binding"/>
    <property type="evidence" value="ECO:0000318"/>
    <property type="project" value="GO_Central"/>
</dbReference>